<dbReference type="GeneID" id="20194918"/>
<organism evidence="11 12">
    <name type="scientific">Helobdella robusta</name>
    <name type="common">Californian leech</name>
    <dbReference type="NCBI Taxonomy" id="6412"/>
    <lineage>
        <taxon>Eukaryota</taxon>
        <taxon>Metazoa</taxon>
        <taxon>Spiralia</taxon>
        <taxon>Lophotrochozoa</taxon>
        <taxon>Annelida</taxon>
        <taxon>Clitellata</taxon>
        <taxon>Hirudinea</taxon>
        <taxon>Rhynchobdellida</taxon>
        <taxon>Glossiphoniidae</taxon>
        <taxon>Helobdella</taxon>
    </lineage>
</organism>
<dbReference type="STRING" id="6412.T1EEB6"/>
<reference evidence="12" key="1">
    <citation type="submission" date="2012-12" db="EMBL/GenBank/DDBJ databases">
        <authorList>
            <person name="Hellsten U."/>
            <person name="Grimwood J."/>
            <person name="Chapman J.A."/>
            <person name="Shapiro H."/>
            <person name="Aerts A."/>
            <person name="Otillar R.P."/>
            <person name="Terry A.Y."/>
            <person name="Boore J.L."/>
            <person name="Simakov O."/>
            <person name="Marletaz F."/>
            <person name="Cho S.-J."/>
            <person name="Edsinger-Gonzales E."/>
            <person name="Havlak P."/>
            <person name="Kuo D.-H."/>
            <person name="Larsson T."/>
            <person name="Lv J."/>
            <person name="Arendt D."/>
            <person name="Savage R."/>
            <person name="Osoegawa K."/>
            <person name="de Jong P."/>
            <person name="Lindberg D.R."/>
            <person name="Seaver E.C."/>
            <person name="Weisblat D.A."/>
            <person name="Putnam N.H."/>
            <person name="Grigoriev I.V."/>
            <person name="Rokhsar D.S."/>
        </authorList>
    </citation>
    <scope>NUCLEOTIDE SEQUENCE</scope>
</reference>
<keyword evidence="4 6" id="KW-0819">tRNA processing</keyword>
<dbReference type="EMBL" id="KB097495">
    <property type="protein sequence ID" value="ESN96557.1"/>
    <property type="molecule type" value="Genomic_DNA"/>
</dbReference>
<dbReference type="Proteomes" id="UP000015101">
    <property type="component" value="Unassembled WGS sequence"/>
</dbReference>
<dbReference type="RefSeq" id="XP_009025704.1">
    <property type="nucleotide sequence ID" value="XM_009027456.1"/>
</dbReference>
<dbReference type="Gene3D" id="3.20.20.70">
    <property type="entry name" value="Aldolase class I"/>
    <property type="match status" value="1"/>
</dbReference>
<feature type="domain" description="DUS-like FMN-binding" evidence="9">
    <location>
        <begin position="24"/>
        <end position="282"/>
    </location>
</feature>
<keyword evidence="3 6" id="KW-0288">FMN</keyword>
<dbReference type="EnsemblMetazoa" id="HelroT107587">
    <property type="protein sequence ID" value="HelroP107587"/>
    <property type="gene ID" value="HelroG107587"/>
</dbReference>
<keyword evidence="12" id="KW-1185">Reference proteome</keyword>
<proteinExistence type="inferred from homology"/>
<keyword evidence="5 6" id="KW-0560">Oxidoreductase</keyword>
<dbReference type="PANTHER" id="PTHR11082">
    <property type="entry name" value="TRNA-DIHYDROURIDINE SYNTHASE"/>
    <property type="match status" value="1"/>
</dbReference>
<evidence type="ECO:0000313" key="10">
    <source>
        <dbReference type="EMBL" id="ESN96557.1"/>
    </source>
</evidence>
<dbReference type="InterPro" id="IPR018517">
    <property type="entry name" value="tRNA_hU_synthase_CS"/>
</dbReference>
<dbReference type="AlphaFoldDB" id="T1EEB6"/>
<dbReference type="PROSITE" id="PS01136">
    <property type="entry name" value="UPF0034"/>
    <property type="match status" value="1"/>
</dbReference>
<evidence type="ECO:0000256" key="6">
    <source>
        <dbReference type="PIRNR" id="PIRNR006621"/>
    </source>
</evidence>
<accession>T1EEB6</accession>
<evidence type="ECO:0000256" key="7">
    <source>
        <dbReference type="PIRSR" id="PIRSR006621-1"/>
    </source>
</evidence>
<dbReference type="HOGENOM" id="CLU_013299_4_2_1"/>
<reference evidence="10 12" key="2">
    <citation type="journal article" date="2013" name="Nature">
        <title>Insights into bilaterian evolution from three spiralian genomes.</title>
        <authorList>
            <person name="Simakov O."/>
            <person name="Marletaz F."/>
            <person name="Cho S.J."/>
            <person name="Edsinger-Gonzales E."/>
            <person name="Havlak P."/>
            <person name="Hellsten U."/>
            <person name="Kuo D.H."/>
            <person name="Larsson T."/>
            <person name="Lv J."/>
            <person name="Arendt D."/>
            <person name="Savage R."/>
            <person name="Osoegawa K."/>
            <person name="de Jong P."/>
            <person name="Grimwood J."/>
            <person name="Chapman J.A."/>
            <person name="Shapiro H."/>
            <person name="Aerts A."/>
            <person name="Otillar R.P."/>
            <person name="Terry A.Y."/>
            <person name="Boore J.L."/>
            <person name="Grigoriev I.V."/>
            <person name="Lindberg D.R."/>
            <person name="Seaver E.C."/>
            <person name="Weisblat D.A."/>
            <person name="Putnam N.H."/>
            <person name="Rokhsar D.S."/>
        </authorList>
    </citation>
    <scope>NUCLEOTIDE SEQUENCE</scope>
</reference>
<dbReference type="InterPro" id="IPR001269">
    <property type="entry name" value="DUS_fam"/>
</dbReference>
<dbReference type="FunCoup" id="T1EEB6">
    <property type="interactions" value="899"/>
</dbReference>
<evidence type="ECO:0000259" key="9">
    <source>
        <dbReference type="Pfam" id="PF01207"/>
    </source>
</evidence>
<reference evidence="11" key="3">
    <citation type="submission" date="2015-06" db="UniProtKB">
        <authorList>
            <consortium name="EnsemblMetazoa"/>
        </authorList>
    </citation>
    <scope>IDENTIFICATION</scope>
</reference>
<feature type="binding site" evidence="8">
    <location>
        <position position="179"/>
    </location>
    <ligand>
        <name>FMN</name>
        <dbReference type="ChEBI" id="CHEBI:58210"/>
    </ligand>
</feature>
<dbReference type="PANTHER" id="PTHR11082:SF31">
    <property type="entry name" value="TRNA-DIHYDROURIDINE(20A_20B) SYNTHASE [NAD(P)+]-LIKE"/>
    <property type="match status" value="1"/>
</dbReference>
<evidence type="ECO:0000313" key="12">
    <source>
        <dbReference type="Proteomes" id="UP000015101"/>
    </source>
</evidence>
<feature type="active site" description="Proton donor" evidence="7">
    <location>
        <position position="109"/>
    </location>
</feature>
<dbReference type="InterPro" id="IPR035587">
    <property type="entry name" value="DUS-like_FMN-bd"/>
</dbReference>
<dbReference type="eggNOG" id="KOG2335">
    <property type="taxonomic scope" value="Eukaryota"/>
</dbReference>
<gene>
    <name evidence="11" type="primary">20194918</name>
    <name evidence="10" type="ORF">HELRODRAFT_107587</name>
</gene>
<dbReference type="OrthoDB" id="9977870at2759"/>
<dbReference type="EMBL" id="AMQM01001409">
    <property type="status" value="NOT_ANNOTATED_CDS"/>
    <property type="molecule type" value="Genomic_DNA"/>
</dbReference>
<dbReference type="CDD" id="cd02801">
    <property type="entry name" value="DUS_like_FMN"/>
    <property type="match status" value="1"/>
</dbReference>
<keyword evidence="8" id="KW-0547">Nucleotide-binding</keyword>
<dbReference type="InParanoid" id="T1EEB6"/>
<comment type="cofactor">
    <cofactor evidence="1 6 8">
        <name>FMN</name>
        <dbReference type="ChEBI" id="CHEBI:58210"/>
    </cofactor>
</comment>
<feature type="binding site" evidence="8">
    <location>
        <begin position="26"/>
        <end position="28"/>
    </location>
    <ligand>
        <name>FMN</name>
        <dbReference type="ChEBI" id="CHEBI:58210"/>
    </ligand>
</feature>
<sequence length="319" mass="36257">MSVEENKFKNSMELFESKDVVKICAPMVRYSSLPFRLLVRKYGCDLAYTPMIIADSFVKSEKARANDFVTNLNDRPLVVQFAANDASVFAEASAFVINYADGVDLNCGCPQRWAMRDGYGCCLLKKPELMEDIVKTLKNRIHRRDFSISVKIRLLHDLGKTIEICRRMERIGCSWITVHARTPDQKHQPANWDPLKDIVDSLKIPVVANGDIKSMNDVTKVVNVTGVKGVMSARGLLGNPALYNGCERTPKECVQDWVNLAAKYSVTGQRFHNHLIYMLEKSLTKDDRKFFNCMTSTTDVLDFLEDNFGVSRKYDLITF</sequence>
<dbReference type="KEGG" id="hro:HELRODRAFT_107587"/>
<evidence type="ECO:0000256" key="4">
    <source>
        <dbReference type="ARBA" id="ARBA00022694"/>
    </source>
</evidence>
<dbReference type="CTD" id="20194918"/>
<dbReference type="EC" id="1.3.1.-" evidence="6"/>
<comment type="function">
    <text evidence="6">Catalyzes the synthesis of dihydrouridine, a modified base found in the D-loop of most tRNAs.</text>
</comment>
<feature type="binding site" evidence="8">
    <location>
        <position position="80"/>
    </location>
    <ligand>
        <name>FMN</name>
        <dbReference type="ChEBI" id="CHEBI:58210"/>
    </ligand>
</feature>
<dbReference type="SUPFAM" id="SSF51395">
    <property type="entry name" value="FMN-linked oxidoreductases"/>
    <property type="match status" value="1"/>
</dbReference>
<name>T1EEB6_HELRO</name>
<evidence type="ECO:0000256" key="2">
    <source>
        <dbReference type="ARBA" id="ARBA00022630"/>
    </source>
</evidence>
<protein>
    <recommendedName>
        <fullName evidence="6">tRNA-dihydrouridine synthase</fullName>
        <ecNumber evidence="6">1.3.1.-</ecNumber>
    </recommendedName>
</protein>
<dbReference type="GO" id="GO:0050660">
    <property type="term" value="F:flavin adenine dinucleotide binding"/>
    <property type="evidence" value="ECO:0007669"/>
    <property type="project" value="InterPro"/>
</dbReference>
<evidence type="ECO:0000256" key="1">
    <source>
        <dbReference type="ARBA" id="ARBA00001917"/>
    </source>
</evidence>
<dbReference type="OMA" id="QRPHHDI"/>
<comment type="similarity">
    <text evidence="6">Belongs to the dus family.</text>
</comment>
<evidence type="ECO:0000313" key="11">
    <source>
        <dbReference type="EnsemblMetazoa" id="HelroP107587"/>
    </source>
</evidence>
<evidence type="ECO:0000256" key="8">
    <source>
        <dbReference type="PIRSR" id="PIRSR006621-2"/>
    </source>
</evidence>
<dbReference type="GO" id="GO:0017150">
    <property type="term" value="F:tRNA dihydrouridine synthase activity"/>
    <property type="evidence" value="ECO:0000318"/>
    <property type="project" value="GO_Central"/>
</dbReference>
<dbReference type="PIRSF" id="PIRSF006621">
    <property type="entry name" value="Dus"/>
    <property type="match status" value="1"/>
</dbReference>
<feature type="binding site" evidence="8">
    <location>
        <begin position="233"/>
        <end position="234"/>
    </location>
    <ligand>
        <name>FMN</name>
        <dbReference type="ChEBI" id="CHEBI:58210"/>
    </ligand>
</feature>
<dbReference type="InterPro" id="IPR013785">
    <property type="entry name" value="Aldolase_TIM"/>
</dbReference>
<dbReference type="Pfam" id="PF01207">
    <property type="entry name" value="Dus"/>
    <property type="match status" value="1"/>
</dbReference>
<keyword evidence="2 6" id="KW-0285">Flavoprotein</keyword>
<evidence type="ECO:0000256" key="5">
    <source>
        <dbReference type="ARBA" id="ARBA00023002"/>
    </source>
</evidence>
<evidence type="ECO:0000256" key="3">
    <source>
        <dbReference type="ARBA" id="ARBA00022643"/>
    </source>
</evidence>